<name>A5CYY8_PELTS</name>
<dbReference type="HOGENOM" id="CLU_1102020_0_0_9"/>
<gene>
    <name evidence="1" type="ordered locus">PTH_2620</name>
</gene>
<dbReference type="EMBL" id="AP009389">
    <property type="protein sequence ID" value="BAF60802.1"/>
    <property type="molecule type" value="Genomic_DNA"/>
</dbReference>
<accession>A5CYY8</accession>
<protein>
    <submittedName>
        <fullName evidence="1">Hypothetical membrane protein</fullName>
    </submittedName>
</protein>
<reference evidence="2" key="1">
    <citation type="journal article" date="2008" name="Genome Res.">
        <title>The genome of Pelotomaculum thermopropionicum reveals niche-associated evolution in anaerobic microbiota.</title>
        <authorList>
            <person name="Kosaka T."/>
            <person name="Kato S."/>
            <person name="Shimoyama T."/>
            <person name="Ishii S."/>
            <person name="Abe T."/>
            <person name="Watanabe K."/>
        </authorList>
    </citation>
    <scope>NUCLEOTIDE SEQUENCE [LARGE SCALE GENOMIC DNA]</scope>
    <source>
        <strain evidence="2">DSM 13744 / JCM 10971 / SI</strain>
    </source>
</reference>
<evidence type="ECO:0000313" key="2">
    <source>
        <dbReference type="Proteomes" id="UP000006556"/>
    </source>
</evidence>
<proteinExistence type="predicted"/>
<organism evidence="1 2">
    <name type="scientific">Pelotomaculum thermopropionicum (strain DSM 13744 / JCM 10971 / SI)</name>
    <dbReference type="NCBI Taxonomy" id="370438"/>
    <lineage>
        <taxon>Bacteria</taxon>
        <taxon>Bacillati</taxon>
        <taxon>Bacillota</taxon>
        <taxon>Clostridia</taxon>
        <taxon>Eubacteriales</taxon>
        <taxon>Desulfotomaculaceae</taxon>
        <taxon>Pelotomaculum</taxon>
    </lineage>
</organism>
<evidence type="ECO:0000313" key="1">
    <source>
        <dbReference type="EMBL" id="BAF60802.1"/>
    </source>
</evidence>
<sequence length="252" mass="27155">MIKGKMRHPAAGRSLADHRQKLFRRHGRPPGYTPVENFYLGPLSPFVSLHNNKINPAYHCQHFLRRRITFKLPDHLYPAGRGQSNNVGAGPGKAPGVLARLIELYLLVGVLDHANPVAAALQFADQFFQKGGFAGTGIAGQADDRDALFHLSLRLRDYFDGISGLNLPAGQNADENALPGHDAVPCLVVNGASGMAFLSNLGDLAYRLAADFQAGAQGQAGQVDSLGGEVLGKIPGPYIQPHCPHFFYAFHS</sequence>
<keyword evidence="2" id="KW-1185">Reference proteome</keyword>
<dbReference type="KEGG" id="pth:PTH_2620"/>
<dbReference type="Proteomes" id="UP000006556">
    <property type="component" value="Chromosome"/>
</dbReference>
<dbReference type="AlphaFoldDB" id="A5CYY8"/>